<accession>A0A368F2T2</accession>
<reference evidence="2 3" key="1">
    <citation type="submission" date="2014-10" db="EMBL/GenBank/DDBJ databases">
        <title>Draft genome of the hookworm Ancylostoma caninum.</title>
        <authorList>
            <person name="Mitreva M."/>
        </authorList>
    </citation>
    <scope>NUCLEOTIDE SEQUENCE [LARGE SCALE GENOMIC DNA]</scope>
    <source>
        <strain evidence="2 3">Baltimore</strain>
    </source>
</reference>
<evidence type="ECO:0000256" key="1">
    <source>
        <dbReference type="SAM" id="Phobius"/>
    </source>
</evidence>
<organism evidence="2 3">
    <name type="scientific">Ancylostoma caninum</name>
    <name type="common">Dog hookworm</name>
    <dbReference type="NCBI Taxonomy" id="29170"/>
    <lineage>
        <taxon>Eukaryota</taxon>
        <taxon>Metazoa</taxon>
        <taxon>Ecdysozoa</taxon>
        <taxon>Nematoda</taxon>
        <taxon>Chromadorea</taxon>
        <taxon>Rhabditida</taxon>
        <taxon>Rhabditina</taxon>
        <taxon>Rhabditomorpha</taxon>
        <taxon>Strongyloidea</taxon>
        <taxon>Ancylostomatidae</taxon>
        <taxon>Ancylostomatinae</taxon>
        <taxon>Ancylostoma</taxon>
    </lineage>
</organism>
<sequence>MSGGIIDEYNSYQGVVVSVITVVVCSLCYICSYQKAREGERRYTKVEKRLLLCAFASSFPFFIELIRSMLVLSSFRLKNDLYKYVTELWLVTPPCNSFFLPTPVNCKL</sequence>
<protein>
    <recommendedName>
        <fullName evidence="4">Serpentine receptor class gamma</fullName>
    </recommendedName>
</protein>
<proteinExistence type="predicted"/>
<keyword evidence="1" id="KW-0472">Membrane</keyword>
<dbReference type="AlphaFoldDB" id="A0A368F2T2"/>
<comment type="caution">
    <text evidence="2">The sequence shown here is derived from an EMBL/GenBank/DDBJ whole genome shotgun (WGS) entry which is preliminary data.</text>
</comment>
<evidence type="ECO:0008006" key="4">
    <source>
        <dbReference type="Google" id="ProtNLM"/>
    </source>
</evidence>
<evidence type="ECO:0000313" key="3">
    <source>
        <dbReference type="Proteomes" id="UP000252519"/>
    </source>
</evidence>
<dbReference type="EMBL" id="JOJR01007439">
    <property type="protein sequence ID" value="RCN26403.1"/>
    <property type="molecule type" value="Genomic_DNA"/>
</dbReference>
<name>A0A368F2T2_ANCCA</name>
<keyword evidence="1" id="KW-1133">Transmembrane helix</keyword>
<dbReference type="OrthoDB" id="5860103at2759"/>
<gene>
    <name evidence="2" type="ORF">ANCCAN_27871</name>
</gene>
<evidence type="ECO:0000313" key="2">
    <source>
        <dbReference type="EMBL" id="RCN26403.1"/>
    </source>
</evidence>
<keyword evidence="3" id="KW-1185">Reference proteome</keyword>
<keyword evidence="1" id="KW-0812">Transmembrane</keyword>
<dbReference type="Proteomes" id="UP000252519">
    <property type="component" value="Unassembled WGS sequence"/>
</dbReference>
<feature type="transmembrane region" description="Helical" evidence="1">
    <location>
        <begin position="12"/>
        <end position="30"/>
    </location>
</feature>
<feature type="transmembrane region" description="Helical" evidence="1">
    <location>
        <begin position="50"/>
        <end position="72"/>
    </location>
</feature>